<dbReference type="Pfam" id="PF13432">
    <property type="entry name" value="TPR_16"/>
    <property type="match status" value="1"/>
</dbReference>
<reference evidence="4" key="1">
    <citation type="submission" date="2021-08" db="EMBL/GenBank/DDBJ databases">
        <authorList>
            <person name="Nwanade C."/>
            <person name="Wang M."/>
            <person name="Masoudi A."/>
            <person name="Yu Z."/>
            <person name="Liu J."/>
        </authorList>
    </citation>
    <scope>NUCLEOTIDE SEQUENCE</scope>
    <source>
        <strain evidence="4">S056</strain>
    </source>
</reference>
<dbReference type="InterPro" id="IPR011990">
    <property type="entry name" value="TPR-like_helical_dom_sf"/>
</dbReference>
<evidence type="ECO:0000256" key="2">
    <source>
        <dbReference type="PROSITE-ProRule" id="PRU00339"/>
    </source>
</evidence>
<feature type="repeat" description="TPR" evidence="2">
    <location>
        <begin position="219"/>
        <end position="252"/>
    </location>
</feature>
<dbReference type="Gene3D" id="3.40.50.300">
    <property type="entry name" value="P-loop containing nucleotide triphosphate hydrolases"/>
    <property type="match status" value="1"/>
</dbReference>
<dbReference type="InterPro" id="IPR026634">
    <property type="entry name" value="TPST-like"/>
</dbReference>
<keyword evidence="2" id="KW-0802">TPR repeat</keyword>
<dbReference type="PROSITE" id="PS50005">
    <property type="entry name" value="TPR"/>
    <property type="match status" value="4"/>
</dbReference>
<dbReference type="GO" id="GO:0008476">
    <property type="term" value="F:protein-tyrosine sulfotransferase activity"/>
    <property type="evidence" value="ECO:0007669"/>
    <property type="project" value="InterPro"/>
</dbReference>
<proteinExistence type="predicted"/>
<protein>
    <submittedName>
        <fullName evidence="4">Sulfotransferase</fullName>
    </submittedName>
</protein>
<evidence type="ECO:0000313" key="4">
    <source>
        <dbReference type="EMBL" id="UWP96551.1"/>
    </source>
</evidence>
<dbReference type="InterPro" id="IPR019734">
    <property type="entry name" value="TPR_rpt"/>
</dbReference>
<dbReference type="SUPFAM" id="SSF48452">
    <property type="entry name" value="TPR-like"/>
    <property type="match status" value="2"/>
</dbReference>
<dbReference type="Gene3D" id="1.25.40.10">
    <property type="entry name" value="Tetratricopeptide repeat domain"/>
    <property type="match status" value="3"/>
</dbReference>
<feature type="region of interest" description="Disordered" evidence="3">
    <location>
        <begin position="1"/>
        <end position="20"/>
    </location>
</feature>
<name>A0A9Q9HEV6_9RHOB</name>
<dbReference type="RefSeq" id="WP_259806647.1">
    <property type="nucleotide sequence ID" value="NZ_CP080776.1"/>
</dbReference>
<dbReference type="InterPro" id="IPR027417">
    <property type="entry name" value="P-loop_NTPase"/>
</dbReference>
<evidence type="ECO:0000256" key="3">
    <source>
        <dbReference type="SAM" id="MobiDB-lite"/>
    </source>
</evidence>
<feature type="repeat" description="TPR" evidence="2">
    <location>
        <begin position="25"/>
        <end position="58"/>
    </location>
</feature>
<feature type="repeat" description="TPR" evidence="2">
    <location>
        <begin position="151"/>
        <end position="184"/>
    </location>
</feature>
<dbReference type="Proteomes" id="UP001057991">
    <property type="component" value="Chromosome"/>
</dbReference>
<feature type="repeat" description="TPR" evidence="2">
    <location>
        <begin position="185"/>
        <end position="218"/>
    </location>
</feature>
<evidence type="ECO:0000256" key="1">
    <source>
        <dbReference type="ARBA" id="ARBA00022679"/>
    </source>
</evidence>
<dbReference type="PANTHER" id="PTHR12788:SF10">
    <property type="entry name" value="PROTEIN-TYROSINE SULFOTRANSFERASE"/>
    <property type="match status" value="1"/>
</dbReference>
<dbReference type="Pfam" id="PF13424">
    <property type="entry name" value="TPR_12"/>
    <property type="match status" value="1"/>
</dbReference>
<gene>
    <name evidence="4" type="ORF">K3X48_06135</name>
</gene>
<dbReference type="PANTHER" id="PTHR12788">
    <property type="entry name" value="PROTEIN-TYROSINE SULFOTRANSFERASE 2"/>
    <property type="match status" value="1"/>
</dbReference>
<dbReference type="SMART" id="SM00028">
    <property type="entry name" value="TPR"/>
    <property type="match status" value="5"/>
</dbReference>
<sequence length="703" mass="78434">MFPLASQASGRPAPAPSANPAIAQAQKALRSGQTAMTQGRFKDAVSAFHEATRLVPRDPKIWSLYANALSMLGDKAAVKRAQKLMKKVGISASGQKKLLAQMTRSNSDTVRKSVGIPSAKINELLARFNSGDVAAVNEEAQALAAAHPENEIIQLILGGTLTAMRKPDEAEAAYRRALEIAPDYAEAMINYGELLSTQSRFHEAHELLEQAHKQVPSNPKLLGNMGFVLKELSRPHDAVPYFDRLLEIDPGNQLGRLLRIDTLIMLERPHEALADYDALPEAIRNTPEQTALRAVALDQSGKPEEALALARDAFERAPTHTRVVTITGNLMQQRGKFEEAETLLKTALEAGLKSGAVYRQIGGGRKLPLEDPIAQEMLSLWENDPDLPARVDLAYALVKLMEDNKQFDKVWPYLEAANAMALEAFPHDKQKEQTDFTKMMRFVDGMDMSRIGQVGYQEDSPIFITGMPRSGTTLVEQILASHSRVTGGDEMSLFHTIGFAHANKVVANGGSINDLPGATLEKIGREYREAVLKRFPNTDIVTDKSISTYKVAPLVWLALPKAKIVALRRDPRDNLFSMLKNRFVRGAHTYTNDQEDLVEVYRLFTEYLAAWRKLAADRIYEIQYEKLVSDPETEVRKLLEFCELDWEDACLSFYENKRKVKTLSIHQARQPLYNSSIGRWRQYEDKLAVMLEGLKGLDGVPED</sequence>
<dbReference type="EMBL" id="CP080776">
    <property type="protein sequence ID" value="UWP96551.1"/>
    <property type="molecule type" value="Genomic_DNA"/>
</dbReference>
<evidence type="ECO:0000313" key="5">
    <source>
        <dbReference type="Proteomes" id="UP001057991"/>
    </source>
</evidence>
<dbReference type="AlphaFoldDB" id="A0A9Q9HEV6"/>
<dbReference type="Pfam" id="PF14559">
    <property type="entry name" value="TPR_19"/>
    <property type="match status" value="1"/>
</dbReference>
<keyword evidence="1" id="KW-0808">Transferase</keyword>
<accession>A0A9Q9HEV6</accession>
<dbReference type="Pfam" id="PF13469">
    <property type="entry name" value="Sulfotransfer_3"/>
    <property type="match status" value="1"/>
</dbReference>
<organism evidence="4 5">
    <name type="scientific">Aliiroseovarius crassostreae</name>
    <dbReference type="NCBI Taxonomy" id="154981"/>
    <lineage>
        <taxon>Bacteria</taxon>
        <taxon>Pseudomonadati</taxon>
        <taxon>Pseudomonadota</taxon>
        <taxon>Alphaproteobacteria</taxon>
        <taxon>Rhodobacterales</taxon>
        <taxon>Paracoccaceae</taxon>
        <taxon>Aliiroseovarius</taxon>
    </lineage>
</organism>
<dbReference type="SUPFAM" id="SSF52540">
    <property type="entry name" value="P-loop containing nucleoside triphosphate hydrolases"/>
    <property type="match status" value="1"/>
</dbReference>